<feature type="compositionally biased region" description="Polar residues" evidence="10">
    <location>
        <begin position="260"/>
        <end position="270"/>
    </location>
</feature>
<feature type="region of interest" description="Disordered" evidence="10">
    <location>
        <begin position="1"/>
        <end position="313"/>
    </location>
</feature>
<dbReference type="InterPro" id="IPR050108">
    <property type="entry name" value="CDK"/>
</dbReference>
<evidence type="ECO:0000256" key="8">
    <source>
        <dbReference type="ARBA" id="ARBA00047811"/>
    </source>
</evidence>
<keyword evidence="7" id="KW-0067">ATP-binding</keyword>
<keyword evidence="5" id="KW-0547">Nucleotide-binding</keyword>
<feature type="compositionally biased region" description="Polar residues" evidence="10">
    <location>
        <begin position="299"/>
        <end position="308"/>
    </location>
</feature>
<dbReference type="SUPFAM" id="SSF56112">
    <property type="entry name" value="Protein kinase-like (PK-like)"/>
    <property type="match status" value="1"/>
</dbReference>
<dbReference type="EC" id="2.7.11.22" evidence="2"/>
<dbReference type="EMBL" id="LRGB01000248">
    <property type="protein sequence ID" value="KZS20008.1"/>
    <property type="molecule type" value="Genomic_DNA"/>
</dbReference>
<comment type="similarity">
    <text evidence="1">Belongs to the protein kinase superfamily. CMGC Ser/Thr protein kinase family. CDC2/CDKX subfamily.</text>
</comment>
<evidence type="ECO:0000256" key="3">
    <source>
        <dbReference type="ARBA" id="ARBA00022527"/>
    </source>
</evidence>
<keyword evidence="4" id="KW-0808">Transferase</keyword>
<dbReference type="GO" id="GO:0005634">
    <property type="term" value="C:nucleus"/>
    <property type="evidence" value="ECO:0007669"/>
    <property type="project" value="TreeGrafter"/>
</dbReference>
<dbReference type="PANTHER" id="PTHR24056">
    <property type="entry name" value="CELL DIVISION PROTEIN KINASE"/>
    <property type="match status" value="1"/>
</dbReference>
<feature type="region of interest" description="Disordered" evidence="10">
    <location>
        <begin position="655"/>
        <end position="680"/>
    </location>
</feature>
<evidence type="ECO:0000256" key="7">
    <source>
        <dbReference type="ARBA" id="ARBA00022840"/>
    </source>
</evidence>
<dbReference type="CDD" id="cd07843">
    <property type="entry name" value="STKc_CDC2L1"/>
    <property type="match status" value="1"/>
</dbReference>
<dbReference type="Proteomes" id="UP000076858">
    <property type="component" value="Unassembled WGS sequence"/>
</dbReference>
<sequence>MSRNVTNDQRYSEGELSDSPDFQTVKEGDEYESSLSLSEEEQNCDTLAIKPPQPQADYSGEDRARKRKELSSSYHQITGHHSSSRAIKSKTKESKKDVHRMEGKERHDSKYEDRRVKDPRKEDLRERLERDRRSRKSKDPEVHYESRYSEGKRQHDMRGARKSDSRSSKPDSNEFDVAKIDIEEHISHKEIKKRKKQMDRNVVLSSPEDVQVEAETRTVNKENLRASKASEDSCDEDIISSGSSSSRSSTIHEEAFAVLQGSTTPTSPNLSRGDRELYKEPEQKRKKNESGSVEELNSVEITHTSLDTTENKEELPPYLPAIMGCRSVGEFQCLNKQVQGFRLPTFLRELIFYFGKSGRIEEGTYGVVYRAQDKRTDEIVALKRLKMEREKEGFPITSLREVSTLLKAQHENIVTVREIVVGSNMDSIFMVMDYVEHDLKSLMEVLKSKKQSFLPGEVKCLLQQLLRAVAHLHDNWILHRDLKTSNILLSHSGILKVGDFGLAREYGSPLKAYTSIVVTLWYRAPELLLGIKEYSTPIDVWSVGCIFGELLTLDAIFQGKFEADQINKIFKELGTPNDSIWPGYSELPFVKKASFANNPVSNLRKRFSSRLSELGVDLMQKFLTYDPAKRISAEEALNHTYLKEPPFPIHPSMLPTWPAKSESNGARKAQSPKPPSGGRAYKQLNEEVDVDANTGFHMGAAHVDRRANLLGPGFSLKF</sequence>
<dbReference type="InterPro" id="IPR045267">
    <property type="entry name" value="CDK11/PITSLRE_STKc"/>
</dbReference>
<dbReference type="FunFam" id="3.30.200.20:FF:000054">
    <property type="entry name" value="Cyclin-dependent kinase 11B"/>
    <property type="match status" value="1"/>
</dbReference>
<dbReference type="Pfam" id="PF00069">
    <property type="entry name" value="Pkinase"/>
    <property type="match status" value="1"/>
</dbReference>
<dbReference type="GO" id="GO:0005524">
    <property type="term" value="F:ATP binding"/>
    <property type="evidence" value="ECO:0007669"/>
    <property type="project" value="UniProtKB-KW"/>
</dbReference>
<feature type="compositionally biased region" description="Basic and acidic residues" evidence="10">
    <location>
        <begin position="272"/>
        <end position="283"/>
    </location>
</feature>
<comment type="catalytic activity">
    <reaction evidence="8">
        <text>L-threonyl-[protein] + ATP = O-phospho-L-threonyl-[protein] + ADP + H(+)</text>
        <dbReference type="Rhea" id="RHEA:46608"/>
        <dbReference type="Rhea" id="RHEA-COMP:11060"/>
        <dbReference type="Rhea" id="RHEA-COMP:11605"/>
        <dbReference type="ChEBI" id="CHEBI:15378"/>
        <dbReference type="ChEBI" id="CHEBI:30013"/>
        <dbReference type="ChEBI" id="CHEBI:30616"/>
        <dbReference type="ChEBI" id="CHEBI:61977"/>
        <dbReference type="ChEBI" id="CHEBI:456216"/>
        <dbReference type="EC" id="2.7.11.22"/>
    </reaction>
</comment>
<name>A0A162QWC7_9CRUS</name>
<feature type="compositionally biased region" description="Polar residues" evidence="10">
    <location>
        <begin position="71"/>
        <end position="86"/>
    </location>
</feature>
<protein>
    <recommendedName>
        <fullName evidence="2">cyclin-dependent kinase</fullName>
        <ecNumber evidence="2">2.7.11.22</ecNumber>
    </recommendedName>
</protein>
<dbReference type="GO" id="GO:0007346">
    <property type="term" value="P:regulation of mitotic cell cycle"/>
    <property type="evidence" value="ECO:0007669"/>
    <property type="project" value="TreeGrafter"/>
</dbReference>
<evidence type="ECO:0000256" key="4">
    <source>
        <dbReference type="ARBA" id="ARBA00022679"/>
    </source>
</evidence>
<feature type="domain" description="Protein kinase" evidence="11">
    <location>
        <begin position="354"/>
        <end position="642"/>
    </location>
</feature>
<comment type="catalytic activity">
    <reaction evidence="9">
        <text>L-seryl-[protein] + ATP = O-phospho-L-seryl-[protein] + ADP + H(+)</text>
        <dbReference type="Rhea" id="RHEA:17989"/>
        <dbReference type="Rhea" id="RHEA-COMP:9863"/>
        <dbReference type="Rhea" id="RHEA-COMP:11604"/>
        <dbReference type="ChEBI" id="CHEBI:15378"/>
        <dbReference type="ChEBI" id="CHEBI:29999"/>
        <dbReference type="ChEBI" id="CHEBI:30616"/>
        <dbReference type="ChEBI" id="CHEBI:83421"/>
        <dbReference type="ChEBI" id="CHEBI:456216"/>
        <dbReference type="EC" id="2.7.11.22"/>
    </reaction>
</comment>
<dbReference type="STRING" id="35525.A0A162QWC7"/>
<dbReference type="OrthoDB" id="647at2759"/>
<dbReference type="PANTHER" id="PTHR24056:SF107">
    <property type="entry name" value="CYCLIN-DEPENDENT KINASE 11A-RELATED"/>
    <property type="match status" value="1"/>
</dbReference>
<keyword evidence="6 12" id="KW-0418">Kinase</keyword>
<keyword evidence="3" id="KW-0723">Serine/threonine-protein kinase</keyword>
<comment type="caution">
    <text evidence="12">The sequence shown here is derived from an EMBL/GenBank/DDBJ whole genome shotgun (WGS) entry which is preliminary data.</text>
</comment>
<reference evidence="12 13" key="1">
    <citation type="submission" date="2016-03" db="EMBL/GenBank/DDBJ databases">
        <title>EvidentialGene: Evidence-directed Construction of Genes on Genomes.</title>
        <authorList>
            <person name="Gilbert D.G."/>
            <person name="Choi J.-H."/>
            <person name="Mockaitis K."/>
            <person name="Colbourne J."/>
            <person name="Pfrender M."/>
        </authorList>
    </citation>
    <scope>NUCLEOTIDE SEQUENCE [LARGE SCALE GENOMIC DNA]</scope>
    <source>
        <strain evidence="12 13">Xinb3</strain>
        <tissue evidence="12">Complete organism</tissue>
    </source>
</reference>
<evidence type="ECO:0000256" key="6">
    <source>
        <dbReference type="ARBA" id="ARBA00022777"/>
    </source>
</evidence>
<evidence type="ECO:0000313" key="13">
    <source>
        <dbReference type="Proteomes" id="UP000076858"/>
    </source>
</evidence>
<dbReference type="GO" id="GO:0004693">
    <property type="term" value="F:cyclin-dependent protein serine/threonine kinase activity"/>
    <property type="evidence" value="ECO:0007669"/>
    <property type="project" value="UniProtKB-EC"/>
</dbReference>
<feature type="compositionally biased region" description="Basic and acidic residues" evidence="10">
    <location>
        <begin position="214"/>
        <end position="231"/>
    </location>
</feature>
<feature type="compositionally biased region" description="Low complexity" evidence="10">
    <location>
        <begin position="239"/>
        <end position="249"/>
    </location>
</feature>
<dbReference type="Gene3D" id="1.10.510.10">
    <property type="entry name" value="Transferase(Phosphotransferase) domain 1"/>
    <property type="match status" value="1"/>
</dbReference>
<proteinExistence type="inferred from homology"/>
<evidence type="ECO:0000256" key="10">
    <source>
        <dbReference type="SAM" id="MobiDB-lite"/>
    </source>
</evidence>
<dbReference type="PROSITE" id="PS00108">
    <property type="entry name" value="PROTEIN_KINASE_ST"/>
    <property type="match status" value="1"/>
</dbReference>
<dbReference type="AlphaFoldDB" id="A0A162QWC7"/>
<dbReference type="SMART" id="SM00220">
    <property type="entry name" value="S_TKc"/>
    <property type="match status" value="1"/>
</dbReference>
<gene>
    <name evidence="12" type="ORF">APZ42_013314</name>
</gene>
<feature type="compositionally biased region" description="Basic and acidic residues" evidence="10">
    <location>
        <begin position="90"/>
        <end position="189"/>
    </location>
</feature>
<evidence type="ECO:0000259" key="11">
    <source>
        <dbReference type="PROSITE" id="PS50011"/>
    </source>
</evidence>
<dbReference type="PROSITE" id="PS50011">
    <property type="entry name" value="PROTEIN_KINASE_DOM"/>
    <property type="match status" value="1"/>
</dbReference>
<dbReference type="InterPro" id="IPR000719">
    <property type="entry name" value="Prot_kinase_dom"/>
</dbReference>
<evidence type="ECO:0000256" key="2">
    <source>
        <dbReference type="ARBA" id="ARBA00012425"/>
    </source>
</evidence>
<dbReference type="FunFam" id="1.10.510.10:FF:000523">
    <property type="entry name" value="Serine/threonine-protein kinase PITSLRE"/>
    <property type="match status" value="1"/>
</dbReference>
<dbReference type="Gene3D" id="3.30.200.20">
    <property type="entry name" value="Phosphorylase Kinase, domain 1"/>
    <property type="match status" value="1"/>
</dbReference>
<evidence type="ECO:0000256" key="1">
    <source>
        <dbReference type="ARBA" id="ARBA00006485"/>
    </source>
</evidence>
<dbReference type="InterPro" id="IPR008271">
    <property type="entry name" value="Ser/Thr_kinase_AS"/>
</dbReference>
<organism evidence="12 13">
    <name type="scientific">Daphnia magna</name>
    <dbReference type="NCBI Taxonomy" id="35525"/>
    <lineage>
        <taxon>Eukaryota</taxon>
        <taxon>Metazoa</taxon>
        <taxon>Ecdysozoa</taxon>
        <taxon>Arthropoda</taxon>
        <taxon>Crustacea</taxon>
        <taxon>Branchiopoda</taxon>
        <taxon>Diplostraca</taxon>
        <taxon>Cladocera</taxon>
        <taxon>Anomopoda</taxon>
        <taxon>Daphniidae</taxon>
        <taxon>Daphnia</taxon>
    </lineage>
</organism>
<evidence type="ECO:0000256" key="5">
    <source>
        <dbReference type="ARBA" id="ARBA00022741"/>
    </source>
</evidence>
<keyword evidence="13" id="KW-1185">Reference proteome</keyword>
<evidence type="ECO:0000256" key="9">
    <source>
        <dbReference type="ARBA" id="ARBA00048367"/>
    </source>
</evidence>
<accession>A0A162QWC7</accession>
<evidence type="ECO:0000313" key="12">
    <source>
        <dbReference type="EMBL" id="KZS20008.1"/>
    </source>
</evidence>
<dbReference type="InterPro" id="IPR011009">
    <property type="entry name" value="Kinase-like_dom_sf"/>
</dbReference>